<accession>A0ABQ1L693</accession>
<comment type="caution">
    <text evidence="1">The sequence shown here is derived from an EMBL/GenBank/DDBJ whole genome shotgun (WGS) entry which is preliminary data.</text>
</comment>
<evidence type="ECO:0000313" key="2">
    <source>
        <dbReference type="Proteomes" id="UP000636010"/>
    </source>
</evidence>
<sequence length="95" mass="11371">MKNSYFEIEWIIDLIKEQEPNRTDLIEQLRASEIRQWIRRPYLRLVSGERPNQQGSEWQFLENIVLEHATEGTIVLDILKDGRIGGVEFLRQIKY</sequence>
<protein>
    <submittedName>
        <fullName evidence="1">Uncharacterized protein</fullName>
    </submittedName>
</protein>
<proteinExistence type="predicted"/>
<reference evidence="2" key="1">
    <citation type="journal article" date="2019" name="Int. J. Syst. Evol. Microbiol.">
        <title>The Global Catalogue of Microorganisms (GCM) 10K type strain sequencing project: providing services to taxonomists for standard genome sequencing and annotation.</title>
        <authorList>
            <consortium name="The Broad Institute Genomics Platform"/>
            <consortium name="The Broad Institute Genome Sequencing Center for Infectious Disease"/>
            <person name="Wu L."/>
            <person name="Ma J."/>
        </authorList>
    </citation>
    <scope>NUCLEOTIDE SEQUENCE [LARGE SCALE GENOMIC DNA]</scope>
    <source>
        <strain evidence="2">CGMCC 1.10832</strain>
    </source>
</reference>
<keyword evidence="2" id="KW-1185">Reference proteome</keyword>
<name>A0ABQ1L693_9BACT</name>
<dbReference type="RefSeq" id="WP_188459911.1">
    <property type="nucleotide sequence ID" value="NZ_BAABHU010000001.1"/>
</dbReference>
<evidence type="ECO:0000313" key="1">
    <source>
        <dbReference type="EMBL" id="GGC20233.1"/>
    </source>
</evidence>
<gene>
    <name evidence="1" type="ORF">GCM10011506_01700</name>
</gene>
<organism evidence="1 2">
    <name type="scientific">Marivirga lumbricoides</name>
    <dbReference type="NCBI Taxonomy" id="1046115"/>
    <lineage>
        <taxon>Bacteria</taxon>
        <taxon>Pseudomonadati</taxon>
        <taxon>Bacteroidota</taxon>
        <taxon>Cytophagia</taxon>
        <taxon>Cytophagales</taxon>
        <taxon>Marivirgaceae</taxon>
        <taxon>Marivirga</taxon>
    </lineage>
</organism>
<dbReference type="Proteomes" id="UP000636010">
    <property type="component" value="Unassembled WGS sequence"/>
</dbReference>
<dbReference type="EMBL" id="BMEC01000001">
    <property type="protein sequence ID" value="GGC20233.1"/>
    <property type="molecule type" value="Genomic_DNA"/>
</dbReference>